<dbReference type="Gene3D" id="1.20.920.10">
    <property type="entry name" value="Bromodomain-like"/>
    <property type="match status" value="1"/>
</dbReference>
<dbReference type="CDD" id="cd19794">
    <property type="entry name" value="Bbox2_TRIM66-like"/>
    <property type="match status" value="1"/>
</dbReference>
<dbReference type="SMART" id="SM00249">
    <property type="entry name" value="PHD"/>
    <property type="match status" value="1"/>
</dbReference>
<dbReference type="FunFam" id="3.30.40.10:FF:000123">
    <property type="entry name" value="E3 ubiquitin-protein ligase TRIM33"/>
    <property type="match status" value="1"/>
</dbReference>
<gene>
    <name evidence="17" type="primary">dennd2b</name>
</gene>
<keyword evidence="9" id="KW-0539">Nucleus</keyword>
<dbReference type="GO" id="GO:0008270">
    <property type="term" value="F:zinc ion binding"/>
    <property type="evidence" value="ECO:0007669"/>
    <property type="project" value="UniProtKB-KW"/>
</dbReference>
<feature type="region of interest" description="Disordered" evidence="12">
    <location>
        <begin position="1716"/>
        <end position="1759"/>
    </location>
</feature>
<feature type="compositionally biased region" description="Pro residues" evidence="12">
    <location>
        <begin position="400"/>
        <end position="412"/>
    </location>
</feature>
<dbReference type="InterPro" id="IPR013083">
    <property type="entry name" value="Znf_RING/FYVE/PHD"/>
</dbReference>
<dbReference type="InterPro" id="IPR001487">
    <property type="entry name" value="Bromodomain"/>
</dbReference>
<dbReference type="InParanoid" id="A0A803JRA0"/>
<dbReference type="SMART" id="SM00336">
    <property type="entry name" value="BBOX"/>
    <property type="match status" value="2"/>
</dbReference>
<feature type="region of interest" description="Disordered" evidence="12">
    <location>
        <begin position="511"/>
        <end position="590"/>
    </location>
</feature>
<dbReference type="PANTHER" id="PTHR45915:SF7">
    <property type="entry name" value="TRIPARTITE MOTIF-CONTAINING PROTEIN 66"/>
    <property type="match status" value="1"/>
</dbReference>
<feature type="compositionally biased region" description="Polar residues" evidence="12">
    <location>
        <begin position="1299"/>
        <end position="1312"/>
    </location>
</feature>
<proteinExistence type="predicted"/>
<evidence type="ECO:0000256" key="2">
    <source>
        <dbReference type="ARBA" id="ARBA00022658"/>
    </source>
</evidence>
<keyword evidence="5 10" id="KW-0863">Zinc-finger</keyword>
<feature type="compositionally biased region" description="Basic and acidic residues" evidence="12">
    <location>
        <begin position="517"/>
        <end position="530"/>
    </location>
</feature>
<reference evidence="17" key="2">
    <citation type="submission" date="2021-03" db="UniProtKB">
        <authorList>
            <consortium name="Ensembl"/>
        </authorList>
    </citation>
    <scope>IDENTIFICATION</scope>
</reference>
<accession>A0A803JRA0</accession>
<feature type="compositionally biased region" description="Basic and acidic residues" evidence="12">
    <location>
        <begin position="1732"/>
        <end position="1759"/>
    </location>
</feature>
<keyword evidence="7" id="KW-0175">Coiled coil</keyword>
<evidence type="ECO:0000256" key="11">
    <source>
        <dbReference type="PROSITE-ProRule" id="PRU00035"/>
    </source>
</evidence>
<dbReference type="SUPFAM" id="SSF57845">
    <property type="entry name" value="B-box zinc-binding domain"/>
    <property type="match status" value="1"/>
</dbReference>
<keyword evidence="8 11" id="KW-0103">Bromodomain</keyword>
<dbReference type="CDD" id="cd19811">
    <property type="entry name" value="Bbox1_TRIM66"/>
    <property type="match status" value="1"/>
</dbReference>
<dbReference type="Pfam" id="PF25287">
    <property type="entry name" value="zf-B_box_Trim66"/>
    <property type="match status" value="1"/>
</dbReference>
<evidence type="ECO:0000313" key="17">
    <source>
        <dbReference type="Ensembl" id="ENSXETP00000110543"/>
    </source>
</evidence>
<evidence type="ECO:0000256" key="3">
    <source>
        <dbReference type="ARBA" id="ARBA00022723"/>
    </source>
</evidence>
<dbReference type="SMART" id="SM00800">
    <property type="entry name" value="uDENN"/>
    <property type="match status" value="1"/>
</dbReference>
<protein>
    <submittedName>
        <fullName evidence="17">DENN domain containing 2B</fullName>
    </submittedName>
</protein>
<dbReference type="PROSITE" id="PS50014">
    <property type="entry name" value="BROMODOMAIN_2"/>
    <property type="match status" value="1"/>
</dbReference>
<dbReference type="CDD" id="cd15625">
    <property type="entry name" value="PHD_TIF1delta"/>
    <property type="match status" value="1"/>
</dbReference>
<dbReference type="SMART" id="SM00799">
    <property type="entry name" value="DENN"/>
    <property type="match status" value="1"/>
</dbReference>
<reference evidence="17" key="1">
    <citation type="journal article" date="2010" name="Science">
        <title>The genome of the Western clawed frog Xenopus tropicalis.</title>
        <authorList>
            <person name="Hellsten U."/>
            <person name="Harland R.M."/>
            <person name="Gilchrist M.J."/>
            <person name="Hendrix D."/>
            <person name="Jurka J."/>
            <person name="Kapitonov V."/>
            <person name="Ovcharenko I."/>
            <person name="Putnam N.H."/>
            <person name="Shu S."/>
            <person name="Taher L."/>
            <person name="Blitz I.L."/>
            <person name="Blumberg B."/>
            <person name="Dichmann D.S."/>
            <person name="Dubchak I."/>
            <person name="Amaya E."/>
            <person name="Detter J.C."/>
            <person name="Fletcher R."/>
            <person name="Gerhard D.S."/>
            <person name="Goodstein D."/>
            <person name="Graves T."/>
            <person name="Grigoriev I.V."/>
            <person name="Grimwood J."/>
            <person name="Kawashima T."/>
            <person name="Lindquist E."/>
            <person name="Lucas S.M."/>
            <person name="Mead P.E."/>
            <person name="Mitros T."/>
            <person name="Ogino H."/>
            <person name="Ohta Y."/>
            <person name="Poliakov A.V."/>
            <person name="Pollet N."/>
            <person name="Robert J."/>
            <person name="Salamov A."/>
            <person name="Sater A.K."/>
            <person name="Schmutz J."/>
            <person name="Terry A."/>
            <person name="Vize P.D."/>
            <person name="Warren W.C."/>
            <person name="Wells D."/>
            <person name="Wills A."/>
            <person name="Wilson R.K."/>
            <person name="Zimmerman L.B."/>
            <person name="Zorn A.M."/>
            <person name="Grainger R."/>
            <person name="Grammer T."/>
            <person name="Khokha M.K."/>
            <person name="Richardson P.M."/>
            <person name="Rokhsar D.S."/>
        </authorList>
    </citation>
    <scope>NUCLEOTIDE SEQUENCE [LARGE SCALE GENOMIC DNA]</scope>
    <source>
        <strain evidence="17">Nigerian</strain>
    </source>
</reference>
<feature type="compositionally biased region" description="Basic and acidic residues" evidence="12">
    <location>
        <begin position="375"/>
        <end position="384"/>
    </location>
</feature>
<dbReference type="InterPro" id="IPR005113">
    <property type="entry name" value="uDENN_dom"/>
</dbReference>
<evidence type="ECO:0000256" key="9">
    <source>
        <dbReference type="ARBA" id="ARBA00023242"/>
    </source>
</evidence>
<dbReference type="InterPro" id="IPR019787">
    <property type="entry name" value="Znf_PHD-finger"/>
</dbReference>
<evidence type="ECO:0000259" key="14">
    <source>
        <dbReference type="PROSITE" id="PS50016"/>
    </source>
</evidence>
<evidence type="ECO:0000256" key="1">
    <source>
        <dbReference type="ARBA" id="ARBA00004123"/>
    </source>
</evidence>
<feature type="domain" description="Bromo" evidence="13">
    <location>
        <begin position="2004"/>
        <end position="2069"/>
    </location>
</feature>
<dbReference type="InterPro" id="IPR011011">
    <property type="entry name" value="Znf_FYVE_PHD"/>
</dbReference>
<feature type="compositionally biased region" description="Polar residues" evidence="12">
    <location>
        <begin position="556"/>
        <end position="575"/>
    </location>
</feature>
<dbReference type="InterPro" id="IPR043153">
    <property type="entry name" value="DENN_C"/>
</dbReference>
<dbReference type="Gene3D" id="3.30.450.200">
    <property type="match status" value="1"/>
</dbReference>
<evidence type="ECO:0000259" key="16">
    <source>
        <dbReference type="PROSITE" id="PS50211"/>
    </source>
</evidence>
<dbReference type="GO" id="GO:0005634">
    <property type="term" value="C:nucleus"/>
    <property type="evidence" value="ECO:0007669"/>
    <property type="project" value="UniProtKB-SubCell"/>
</dbReference>
<feature type="compositionally biased region" description="Basic residues" evidence="12">
    <location>
        <begin position="415"/>
        <end position="427"/>
    </location>
</feature>
<dbReference type="PANTHER" id="PTHR45915">
    <property type="entry name" value="TRANSCRIPTION INTERMEDIARY FACTOR"/>
    <property type="match status" value="1"/>
</dbReference>
<dbReference type="InterPro" id="IPR037516">
    <property type="entry name" value="Tripartite_DENN"/>
</dbReference>
<dbReference type="InterPro" id="IPR036427">
    <property type="entry name" value="Bromodomain-like_sf"/>
</dbReference>
<evidence type="ECO:0000256" key="8">
    <source>
        <dbReference type="ARBA" id="ARBA00023117"/>
    </source>
</evidence>
<keyword evidence="3" id="KW-0479">Metal-binding</keyword>
<dbReference type="InterPro" id="IPR037372">
    <property type="entry name" value="TRIM66_Bbox1_Znf"/>
</dbReference>
<feature type="domain" description="B box-type" evidence="15">
    <location>
        <begin position="952"/>
        <end position="993"/>
    </location>
</feature>
<feature type="compositionally biased region" description="Basic residues" evidence="12">
    <location>
        <begin position="579"/>
        <end position="590"/>
    </location>
</feature>
<evidence type="ECO:0000256" key="6">
    <source>
        <dbReference type="ARBA" id="ARBA00022833"/>
    </source>
</evidence>
<dbReference type="Pfam" id="PF03456">
    <property type="entry name" value="uDENN"/>
    <property type="match status" value="1"/>
</dbReference>
<dbReference type="Ensembl" id="ENSXETT00000121606">
    <property type="protein sequence ID" value="ENSXETP00000110543"/>
    <property type="gene ID" value="ENSXETG00000033444"/>
</dbReference>
<dbReference type="SUPFAM" id="SSF47370">
    <property type="entry name" value="Bromodomain"/>
    <property type="match status" value="1"/>
</dbReference>
<dbReference type="Bgee" id="ENSXETG00000033444">
    <property type="expression patterns" value="Expressed in brain and 4 other cell types or tissues"/>
</dbReference>
<sequence>MRELTEPDPRYFSSSRAEMTMTAKQNATIAQRTGWCKLPRDTLERSQSVSPPPVLSPVRITSYPLSDSEEFCRSANLPGLRGNKLVIKDWTPRESSVRDGRLRVPGADPPNALLKSVSVACLDNRLSVFKGPSHKENVEEPKDGVGGVQLNRSTLSLGSAANQRNRSLGNRTPTRGQALDIRRKISEWECRRDCTPKLSLFVDRGDQGDLSASEGGSSMLTSPCSEKTFDFRGYRRMSKTFSECSYPETEEEEALDRDSLHRFERRSSRTEPANAFIRGYSRKDSSAVLNRIQKIERALKDNPGRGLPQLPSSCYSVEAGRKKSITSGTLDGSVDTGGKVGPVHNVNDKEQSLDKNHKTNNCPSPEVNPVPKPKRTFEYEADRNHRSKPSNGLPGSPGAVSPPPLPSTPAPPVTRRAKKDAHRKSQSRKSLELEDASSVQSLSPTPPVENGTEKQRRSGPKSTLEENAYEDIVVASNRLKQLEPQCIETNDIHMERSSAAKYSLCLSLPIVRAPGDPPKENPYEDVDPKGRLVSRKSQPSPDSCSEPPSRMWRMYTSPTQLPNKGSSQSLRVGSQSERKSRHVPRLPKRHSHDDMLLLAQLAIPPSPSSLNEDSLSTTSGMLSTRRSRRIPKLVQRINSIYSAKRGKKRLKKLSMSNLETASLRDENSESESDSDDRFKAHTQRLVHIQSMLKRAPSYRTLELELIEWQERELFEYFVVVSMKKKPMKNTYIPEVTYQFPKLERQTKQVREAEERLKAIPQFCFPDARDWTPVSEYNSETFSFMLTGEDGSRRFGYCRRLLPSGKGPRLPEVYCVISRLGCFDLFSKILDEVERRRGISAALVYPFMRSLMESPFPAPGKTIRVKTFLPGAGNEVIELRRPMDSRLEHVDFECLFRCLSVRQIIRIFASLLLERRVIFVAEKLRGAPCRGDVIENIFLKDFSDANSIMAKSCFDCTEKNSAHSLCITCNKWLCSTCAEQHRHTKSVSDPFIPAVQRGSAGNDGTSGNFLCCPLHHQESLKLFCETCDTLVCRHCVVMEHKDHRFRRLDEALQHQRAVLENVITQVEEKKVVVQAAGKQIEDRLYEIKHMHSKVENQIKVTKMVLINELNKRTNVLLEQLEKITTEKRHKYEQQLQSILVLNRQLEHVQNFINWAMYGKNSIPFLFSKELIVYQMQRLLDTSCGGDVGRTSKIRFSWEPSFWTKQISNLGCLMADGAHLPTPDIPTYGTENAQAPYYPAPHVPITAHPGTITSSPHYTSSVQCPTPMCCTHCHTLPTVPKNQPATGTVTPHVSFAHPTPIKQQQPPSTQYNSSKEQKPTVRPLRVIQPWVSHQPQAEQENSPYWLDHQQQKPQVPPSQPNAPPVCPVPPQDFNQVHNVHTIQHTVPITTPTSLQAPSVLQTPSVLQAPSVQMQVSSVHSLSHIQPQRLQQQSALCQAESAHEQVMHHSLDIINQQFELEQMQKGLELLLQSQPSNVQLNPTKQPQHVQQTIVGQINYIVRQPATAPLQPPEEIPQVCDEPISPGSHTVDLSPVTTSSPSNMQSQSIADEIIAAVENDACQRNQLAANPERKRSASVGFCNVPEMELSSPRLSRSVDPQMPTVSCQFFEPPEDRGFLPGTEAERLAEYTAVEAAVADNIHVATEDHQATGAAVLGNAICKVENEDFSCANSAAIDTDLQTESAPPVISSEFILPLPEAFEEPINLSVKKCPPPETSSVIVKKPTHLPPAPGKPLKHETEDRGFKPSFAEGRKGKENTPRTPARETRIPYVRLERLKIQAPNSGELPVFKVQPQKKDEDGSVRLVVKYGAQSKSMSIKVNPDCPYSSPHPAPQPAMPYGTEPIPYTTSQTISELEQQVNNLARVSPYSGESPAFRNRIEAPAAPIEDPEVTCKVNAAPQPTRKPVQSEDHDQLENEDFCAVCLNGGEMLCCDRCPKVFHLSCHVPALLSFPVGEWLCTLCRNLTKPEVEYDCDNVRYCLENKMEIAAFPNLDDYDQRKCETLVLSLCCNSLSLPFQEPVSPLARHYYQIIKRPMDLSIIRKKLQRRNIPHYSAPEELVYDIRLMFWNCAKFNYIGPAEQKAIFKEDSEVAEAGRNLEMYFENMLKEAYPEKVFPFPQEEDSDTEEIGSESCHLSLKGFHWPPYGPDYLQPKRRRRHTLSQKPREFDIC</sequence>
<keyword evidence="2" id="KW-0344">Guanine-nucleotide releasing factor</keyword>
<evidence type="ECO:0000256" key="10">
    <source>
        <dbReference type="PROSITE-ProRule" id="PRU00024"/>
    </source>
</evidence>
<name>A0A803JRA0_XENTR</name>
<feature type="region of interest" description="Disordered" evidence="12">
    <location>
        <begin position="325"/>
        <end position="468"/>
    </location>
</feature>
<dbReference type="PROSITE" id="PS50211">
    <property type="entry name" value="DENN"/>
    <property type="match status" value="1"/>
</dbReference>
<feature type="domain" description="B box-type" evidence="15">
    <location>
        <begin position="1011"/>
        <end position="1047"/>
    </location>
</feature>
<feature type="compositionally biased region" description="Polar residues" evidence="12">
    <location>
        <begin position="608"/>
        <end position="624"/>
    </location>
</feature>
<dbReference type="Pfam" id="PF00643">
    <property type="entry name" value="zf-B_box"/>
    <property type="match status" value="1"/>
</dbReference>
<dbReference type="Pfam" id="PF02141">
    <property type="entry name" value="DENN"/>
    <property type="match status" value="1"/>
</dbReference>
<evidence type="ECO:0000259" key="13">
    <source>
        <dbReference type="PROSITE" id="PS50014"/>
    </source>
</evidence>
<evidence type="ECO:0000256" key="12">
    <source>
        <dbReference type="SAM" id="MobiDB-lite"/>
    </source>
</evidence>
<dbReference type="GO" id="GO:0005085">
    <property type="term" value="F:guanyl-nucleotide exchange factor activity"/>
    <property type="evidence" value="ECO:0007669"/>
    <property type="project" value="UniProtKB-KW"/>
</dbReference>
<dbReference type="PROSITE" id="PS50119">
    <property type="entry name" value="ZF_BBOX"/>
    <property type="match status" value="2"/>
</dbReference>
<feature type="region of interest" description="Disordered" evidence="12">
    <location>
        <begin position="1282"/>
        <end position="1319"/>
    </location>
</feature>
<evidence type="ECO:0000256" key="5">
    <source>
        <dbReference type="ARBA" id="ARBA00022771"/>
    </source>
</evidence>
<dbReference type="InterPro" id="IPR003649">
    <property type="entry name" value="Bbox_C"/>
</dbReference>
<evidence type="ECO:0000256" key="4">
    <source>
        <dbReference type="ARBA" id="ARBA00022737"/>
    </source>
</evidence>
<keyword evidence="6" id="KW-0862">Zinc</keyword>
<dbReference type="PROSITE" id="PS01359">
    <property type="entry name" value="ZF_PHD_1"/>
    <property type="match status" value="1"/>
</dbReference>
<dbReference type="Pfam" id="PF00439">
    <property type="entry name" value="Bromodomain"/>
    <property type="match status" value="1"/>
</dbReference>
<evidence type="ECO:0000256" key="7">
    <source>
        <dbReference type="ARBA" id="ARBA00023054"/>
    </source>
</evidence>
<comment type="subcellular location">
    <subcellularLocation>
        <location evidence="1">Nucleus</location>
    </subcellularLocation>
</comment>
<dbReference type="Gene3D" id="3.30.40.10">
    <property type="entry name" value="Zinc/RING finger domain, C3HC4 (zinc finger)"/>
    <property type="match status" value="1"/>
</dbReference>
<evidence type="ECO:0000259" key="15">
    <source>
        <dbReference type="PROSITE" id="PS50119"/>
    </source>
</evidence>
<organism evidence="17">
    <name type="scientific">Xenopus tropicalis</name>
    <name type="common">Western clawed frog</name>
    <name type="synonym">Silurana tropicalis</name>
    <dbReference type="NCBI Taxonomy" id="8364"/>
    <lineage>
        <taxon>Eukaryota</taxon>
        <taxon>Metazoa</taxon>
        <taxon>Chordata</taxon>
        <taxon>Craniata</taxon>
        <taxon>Vertebrata</taxon>
        <taxon>Euteleostomi</taxon>
        <taxon>Amphibia</taxon>
        <taxon>Batrachia</taxon>
        <taxon>Anura</taxon>
        <taxon>Pipoidea</taxon>
        <taxon>Pipidae</taxon>
        <taxon>Xenopodinae</taxon>
        <taxon>Xenopus</taxon>
        <taxon>Silurana</taxon>
    </lineage>
</organism>
<dbReference type="SUPFAM" id="SSF57903">
    <property type="entry name" value="FYVE/PHD zinc finger"/>
    <property type="match status" value="1"/>
</dbReference>
<dbReference type="InterPro" id="IPR001965">
    <property type="entry name" value="Znf_PHD"/>
</dbReference>
<dbReference type="SMART" id="SM00502">
    <property type="entry name" value="BBC"/>
    <property type="match status" value="1"/>
</dbReference>
<dbReference type="Pfam" id="PF00628">
    <property type="entry name" value="PHD"/>
    <property type="match status" value="1"/>
</dbReference>
<dbReference type="InterPro" id="IPR001194">
    <property type="entry name" value="cDENN_dom"/>
</dbReference>
<feature type="region of interest" description="Disordered" evidence="12">
    <location>
        <begin position="604"/>
        <end position="625"/>
    </location>
</feature>
<feature type="compositionally biased region" description="Basic and acidic residues" evidence="12">
    <location>
        <begin position="346"/>
        <end position="357"/>
    </location>
</feature>
<dbReference type="PROSITE" id="PS50016">
    <property type="entry name" value="ZF_PHD_2"/>
    <property type="match status" value="1"/>
</dbReference>
<dbReference type="InterPro" id="IPR019786">
    <property type="entry name" value="Zinc_finger_PHD-type_CS"/>
</dbReference>
<dbReference type="CDD" id="cd05502">
    <property type="entry name" value="Bromo_tif1_like"/>
    <property type="match status" value="1"/>
</dbReference>
<dbReference type="GeneTree" id="ENSGT00950000182931"/>
<dbReference type="FunCoup" id="A0A803JRA0">
    <property type="interactions" value="946"/>
</dbReference>
<feature type="domain" description="UDENN" evidence="16">
    <location>
        <begin position="715"/>
        <end position="1114"/>
    </location>
</feature>
<dbReference type="Gene3D" id="3.40.50.11500">
    <property type="match status" value="1"/>
</dbReference>
<dbReference type="FunFam" id="3.30.450.200:FF:000001">
    <property type="entry name" value="DENN domain-containing protein 2A isoform X1"/>
    <property type="match status" value="1"/>
</dbReference>
<feature type="domain" description="PHD-type" evidence="14">
    <location>
        <begin position="1913"/>
        <end position="1960"/>
    </location>
</feature>
<dbReference type="SMART" id="SM00297">
    <property type="entry name" value="BROMO"/>
    <property type="match status" value="1"/>
</dbReference>
<keyword evidence="4" id="KW-0677">Repeat</keyword>
<dbReference type="InterPro" id="IPR000315">
    <property type="entry name" value="Znf_B-box"/>
</dbReference>
<dbReference type="Gene3D" id="3.30.160.60">
    <property type="entry name" value="Classic Zinc Finger"/>
    <property type="match status" value="1"/>
</dbReference>